<feature type="compositionally biased region" description="Polar residues" evidence="1">
    <location>
        <begin position="1"/>
        <end position="12"/>
    </location>
</feature>
<evidence type="ECO:0000256" key="1">
    <source>
        <dbReference type="SAM" id="MobiDB-lite"/>
    </source>
</evidence>
<feature type="region of interest" description="Disordered" evidence="1">
    <location>
        <begin position="1"/>
        <end position="27"/>
    </location>
</feature>
<sequence length="89" mass="10206">MRNSSCPMNGQHQELETLPIITPHGTKLTPRELNQVSSKHFYPFSCPMRKISPLVRSTTVKRKEENRKSETSNLKPHHIPCPVTKISRS</sequence>
<feature type="region of interest" description="Disordered" evidence="1">
    <location>
        <begin position="55"/>
        <end position="89"/>
    </location>
</feature>
<keyword evidence="3" id="KW-1185">Reference proteome</keyword>
<dbReference type="InParanoid" id="B9RRP9"/>
<dbReference type="AlphaFoldDB" id="B9RRP9"/>
<gene>
    <name evidence="2" type="ORF">RCOM_1426120</name>
</gene>
<name>B9RRP9_RICCO</name>
<feature type="compositionally biased region" description="Basic and acidic residues" evidence="1">
    <location>
        <begin position="61"/>
        <end position="70"/>
    </location>
</feature>
<dbReference type="Proteomes" id="UP000008311">
    <property type="component" value="Unassembled WGS sequence"/>
</dbReference>
<proteinExistence type="predicted"/>
<organism evidence="2 3">
    <name type="scientific">Ricinus communis</name>
    <name type="common">Castor bean</name>
    <dbReference type="NCBI Taxonomy" id="3988"/>
    <lineage>
        <taxon>Eukaryota</taxon>
        <taxon>Viridiplantae</taxon>
        <taxon>Streptophyta</taxon>
        <taxon>Embryophyta</taxon>
        <taxon>Tracheophyta</taxon>
        <taxon>Spermatophyta</taxon>
        <taxon>Magnoliopsida</taxon>
        <taxon>eudicotyledons</taxon>
        <taxon>Gunneridae</taxon>
        <taxon>Pentapetalae</taxon>
        <taxon>rosids</taxon>
        <taxon>fabids</taxon>
        <taxon>Malpighiales</taxon>
        <taxon>Euphorbiaceae</taxon>
        <taxon>Acalyphoideae</taxon>
        <taxon>Acalypheae</taxon>
        <taxon>Ricinus</taxon>
    </lineage>
</organism>
<dbReference type="EMBL" id="EQ973806">
    <property type="protein sequence ID" value="EEF45973.1"/>
    <property type="molecule type" value="Genomic_DNA"/>
</dbReference>
<accession>B9RRP9</accession>
<reference evidence="3" key="1">
    <citation type="journal article" date="2010" name="Nat. Biotechnol.">
        <title>Draft genome sequence of the oilseed species Ricinus communis.</title>
        <authorList>
            <person name="Chan A.P."/>
            <person name="Crabtree J."/>
            <person name="Zhao Q."/>
            <person name="Lorenzi H."/>
            <person name="Orvis J."/>
            <person name="Puiu D."/>
            <person name="Melake-Berhan A."/>
            <person name="Jones K.M."/>
            <person name="Redman J."/>
            <person name="Chen G."/>
            <person name="Cahoon E.B."/>
            <person name="Gedil M."/>
            <person name="Stanke M."/>
            <person name="Haas B.J."/>
            <person name="Wortman J.R."/>
            <person name="Fraser-Liggett C.M."/>
            <person name="Ravel J."/>
            <person name="Rabinowicz P.D."/>
        </authorList>
    </citation>
    <scope>NUCLEOTIDE SEQUENCE [LARGE SCALE GENOMIC DNA]</scope>
    <source>
        <strain evidence="3">cv. Hale</strain>
    </source>
</reference>
<evidence type="ECO:0000313" key="2">
    <source>
        <dbReference type="EMBL" id="EEF45973.1"/>
    </source>
</evidence>
<protein>
    <submittedName>
        <fullName evidence="2">Uncharacterized protein</fullName>
    </submittedName>
</protein>
<evidence type="ECO:0000313" key="3">
    <source>
        <dbReference type="Proteomes" id="UP000008311"/>
    </source>
</evidence>